<feature type="transmembrane region" description="Helical" evidence="1">
    <location>
        <begin position="12"/>
        <end position="30"/>
    </location>
</feature>
<keyword evidence="1" id="KW-0812">Transmembrane</keyword>
<keyword evidence="1" id="KW-0472">Membrane</keyword>
<reference evidence="2 3" key="1">
    <citation type="journal article" date="2016" name="Front. Microbiol.">
        <title>Comprehensive Phylogenetic Analysis of Bovine Non-aureus Staphylococci Species Based on Whole-Genome Sequencing.</title>
        <authorList>
            <person name="Naushad S."/>
            <person name="Barkema H.W."/>
            <person name="Luby C."/>
            <person name="Condas L.A."/>
            <person name="Nobrega D.B."/>
            <person name="Carson D.A."/>
            <person name="De Buck J."/>
        </authorList>
    </citation>
    <scope>NUCLEOTIDE SEQUENCE [LARGE SCALE GENOMIC DNA]</scope>
    <source>
        <strain evidence="2 3">SNUC 993</strain>
    </source>
</reference>
<accession>A0ABX5IHA2</accession>
<organism evidence="2 3">
    <name type="scientific">Staphylococcus auricularis</name>
    <dbReference type="NCBI Taxonomy" id="29379"/>
    <lineage>
        <taxon>Bacteria</taxon>
        <taxon>Bacillati</taxon>
        <taxon>Bacillota</taxon>
        <taxon>Bacilli</taxon>
        <taxon>Bacillales</taxon>
        <taxon>Staphylococcaceae</taxon>
        <taxon>Staphylococcus</taxon>
    </lineage>
</organism>
<comment type="caution">
    <text evidence="2">The sequence shown here is derived from an EMBL/GenBank/DDBJ whole genome shotgun (WGS) entry which is preliminary data.</text>
</comment>
<gene>
    <name evidence="2" type="ORF">BU607_02970</name>
</gene>
<sequence>MFEKPKVAMKPIFNYMLIIVGILAFLLFFFVIDVNALISLIMFLVPTIVAVVNLKQIKNSR</sequence>
<dbReference type="RefSeq" id="WP_107392295.1">
    <property type="nucleotide sequence ID" value="NZ_JAHCOE010000006.1"/>
</dbReference>
<protein>
    <submittedName>
        <fullName evidence="2">Uncharacterized protein</fullName>
    </submittedName>
</protein>
<evidence type="ECO:0000313" key="3">
    <source>
        <dbReference type="Proteomes" id="UP000242694"/>
    </source>
</evidence>
<dbReference type="EMBL" id="PZDI01000008">
    <property type="protein sequence ID" value="PTH19024.1"/>
    <property type="molecule type" value="Genomic_DNA"/>
</dbReference>
<dbReference type="Proteomes" id="UP000242694">
    <property type="component" value="Unassembled WGS sequence"/>
</dbReference>
<evidence type="ECO:0000256" key="1">
    <source>
        <dbReference type="SAM" id="Phobius"/>
    </source>
</evidence>
<keyword evidence="1" id="KW-1133">Transmembrane helix</keyword>
<evidence type="ECO:0000313" key="2">
    <source>
        <dbReference type="EMBL" id="PTH19024.1"/>
    </source>
</evidence>
<keyword evidence="3" id="KW-1185">Reference proteome</keyword>
<name>A0ABX5IHA2_9STAP</name>
<feature type="transmembrane region" description="Helical" evidence="1">
    <location>
        <begin position="36"/>
        <end position="54"/>
    </location>
</feature>
<proteinExistence type="predicted"/>